<evidence type="ECO:0000313" key="4">
    <source>
        <dbReference type="Proteomes" id="UP000799424"/>
    </source>
</evidence>
<name>A0A6A6ZL56_9PLEO</name>
<keyword evidence="1" id="KW-0812">Transmembrane</keyword>
<feature type="signal peptide" evidence="2">
    <location>
        <begin position="1"/>
        <end position="31"/>
    </location>
</feature>
<proteinExistence type="predicted"/>
<sequence>MAATPNSPRSRHSLSTWLIITYLCVIQVAYAQETYTDSACRAATTAMNSCAKRWDSIRQECTKRVSTNTIWPGPCECAYFANDMPCFDEQAICAPQVWTQVPQWFRDGVSSCLMKDAGFTVRANLGSAVGVMGNPFTVKDLPGRATRTTMVVDAGVVTGVARTGAGVSVPSQTVAVEIDEGLSTGAKAGFGVGIGVGVVLVAIVAFLIVRSRRRRAAPAQDTEKRDPSPVELYDDRAHIHQLSSNTIHQKNELHGDSAKRFELGVRASTWLVELPTAHSKRGSRHPN</sequence>
<feature type="chain" id="PRO_5025503188" description="Extracellular membrane protein CFEM domain-containing protein" evidence="2">
    <location>
        <begin position="32"/>
        <end position="287"/>
    </location>
</feature>
<dbReference type="Proteomes" id="UP000799424">
    <property type="component" value="Unassembled WGS sequence"/>
</dbReference>
<evidence type="ECO:0008006" key="5">
    <source>
        <dbReference type="Google" id="ProtNLM"/>
    </source>
</evidence>
<evidence type="ECO:0000313" key="3">
    <source>
        <dbReference type="EMBL" id="KAF2821676.1"/>
    </source>
</evidence>
<keyword evidence="1" id="KW-0472">Membrane</keyword>
<dbReference type="OrthoDB" id="3798519at2759"/>
<evidence type="ECO:0000256" key="1">
    <source>
        <dbReference type="SAM" id="Phobius"/>
    </source>
</evidence>
<gene>
    <name evidence="3" type="ORF">CC86DRAFT_99307</name>
</gene>
<accession>A0A6A6ZL56</accession>
<organism evidence="3 4">
    <name type="scientific">Ophiobolus disseminans</name>
    <dbReference type="NCBI Taxonomy" id="1469910"/>
    <lineage>
        <taxon>Eukaryota</taxon>
        <taxon>Fungi</taxon>
        <taxon>Dikarya</taxon>
        <taxon>Ascomycota</taxon>
        <taxon>Pezizomycotina</taxon>
        <taxon>Dothideomycetes</taxon>
        <taxon>Pleosporomycetidae</taxon>
        <taxon>Pleosporales</taxon>
        <taxon>Pleosporineae</taxon>
        <taxon>Phaeosphaeriaceae</taxon>
        <taxon>Ophiobolus</taxon>
    </lineage>
</organism>
<keyword evidence="2" id="KW-0732">Signal</keyword>
<dbReference type="EMBL" id="MU006236">
    <property type="protein sequence ID" value="KAF2821676.1"/>
    <property type="molecule type" value="Genomic_DNA"/>
</dbReference>
<protein>
    <recommendedName>
        <fullName evidence="5">Extracellular membrane protein CFEM domain-containing protein</fullName>
    </recommendedName>
</protein>
<keyword evidence="1" id="KW-1133">Transmembrane helix</keyword>
<keyword evidence="4" id="KW-1185">Reference proteome</keyword>
<dbReference type="AlphaFoldDB" id="A0A6A6ZL56"/>
<feature type="transmembrane region" description="Helical" evidence="1">
    <location>
        <begin position="188"/>
        <end position="209"/>
    </location>
</feature>
<evidence type="ECO:0000256" key="2">
    <source>
        <dbReference type="SAM" id="SignalP"/>
    </source>
</evidence>
<reference evidence="3" key="1">
    <citation type="journal article" date="2020" name="Stud. Mycol.">
        <title>101 Dothideomycetes genomes: a test case for predicting lifestyles and emergence of pathogens.</title>
        <authorList>
            <person name="Haridas S."/>
            <person name="Albert R."/>
            <person name="Binder M."/>
            <person name="Bloem J."/>
            <person name="Labutti K."/>
            <person name="Salamov A."/>
            <person name="Andreopoulos B."/>
            <person name="Baker S."/>
            <person name="Barry K."/>
            <person name="Bills G."/>
            <person name="Bluhm B."/>
            <person name="Cannon C."/>
            <person name="Castanera R."/>
            <person name="Culley D."/>
            <person name="Daum C."/>
            <person name="Ezra D."/>
            <person name="Gonzalez J."/>
            <person name="Henrissat B."/>
            <person name="Kuo A."/>
            <person name="Liang C."/>
            <person name="Lipzen A."/>
            <person name="Lutzoni F."/>
            <person name="Magnuson J."/>
            <person name="Mondo S."/>
            <person name="Nolan M."/>
            <person name="Ohm R."/>
            <person name="Pangilinan J."/>
            <person name="Park H.-J."/>
            <person name="Ramirez L."/>
            <person name="Alfaro M."/>
            <person name="Sun H."/>
            <person name="Tritt A."/>
            <person name="Yoshinaga Y."/>
            <person name="Zwiers L.-H."/>
            <person name="Turgeon B."/>
            <person name="Goodwin S."/>
            <person name="Spatafora J."/>
            <person name="Crous P."/>
            <person name="Grigoriev I."/>
        </authorList>
    </citation>
    <scope>NUCLEOTIDE SEQUENCE</scope>
    <source>
        <strain evidence="3">CBS 113818</strain>
    </source>
</reference>